<dbReference type="GO" id="GO:0016747">
    <property type="term" value="F:acyltransferase activity, transferring groups other than amino-acyl groups"/>
    <property type="evidence" value="ECO:0007669"/>
    <property type="project" value="InterPro"/>
</dbReference>
<gene>
    <name evidence="2" type="ORF">H7K45_23500</name>
</gene>
<proteinExistence type="predicted"/>
<dbReference type="InterPro" id="IPR000182">
    <property type="entry name" value="GNAT_dom"/>
</dbReference>
<sequence>MPVALEPATDDDVATYLIDAAESYRVNLEAAGVPASIASTTAADTFARDFPGGRAAPGHLVFRIEDEGFNAGLLWIGPQSAEQPQHWWVFDIIVAEARRGRGLGRQVMVLAEQVALRHGAVDLGLNVFGHNAVAVGLYQSLGYEMTSMRMRKALP</sequence>
<dbReference type="Proteomes" id="UP001141629">
    <property type="component" value="Unassembled WGS sequence"/>
</dbReference>
<dbReference type="RefSeq" id="WP_263998483.1">
    <property type="nucleotide sequence ID" value="NZ_JACKVK010000012.1"/>
</dbReference>
<accession>A0A9X2Z739</accession>
<dbReference type="AlphaFoldDB" id="A0A9X2Z739"/>
<dbReference type="CDD" id="cd04301">
    <property type="entry name" value="NAT_SF"/>
    <property type="match status" value="1"/>
</dbReference>
<protein>
    <submittedName>
        <fullName evidence="2">GNAT family N-acetyltransferase</fullName>
    </submittedName>
</protein>
<dbReference type="Pfam" id="PF00583">
    <property type="entry name" value="Acetyltransf_1"/>
    <property type="match status" value="1"/>
</dbReference>
<dbReference type="InterPro" id="IPR016181">
    <property type="entry name" value="Acyl_CoA_acyltransferase"/>
</dbReference>
<reference evidence="2" key="2">
    <citation type="journal article" date="2022" name="BMC Genomics">
        <title>Comparative genome analysis of mycobacteria focusing on tRNA and non-coding RNA.</title>
        <authorList>
            <person name="Behra P.R.K."/>
            <person name="Pettersson B.M.F."/>
            <person name="Ramesh M."/>
            <person name="Das S."/>
            <person name="Dasgupta S."/>
            <person name="Kirsebom L.A."/>
        </authorList>
    </citation>
    <scope>NUCLEOTIDE SEQUENCE</scope>
    <source>
        <strain evidence="2">DSM 44838</strain>
    </source>
</reference>
<reference evidence="2" key="1">
    <citation type="submission" date="2020-07" db="EMBL/GenBank/DDBJ databases">
        <authorList>
            <person name="Pettersson B.M.F."/>
            <person name="Behra P.R.K."/>
            <person name="Ramesh M."/>
            <person name="Das S."/>
            <person name="Dasgupta S."/>
            <person name="Kirsebom L.A."/>
        </authorList>
    </citation>
    <scope>NUCLEOTIDE SEQUENCE</scope>
    <source>
        <strain evidence="2">DSM 44838</strain>
    </source>
</reference>
<feature type="domain" description="N-acetyltransferase" evidence="1">
    <location>
        <begin position="3"/>
        <end position="155"/>
    </location>
</feature>
<dbReference type="EMBL" id="JACKVK010000012">
    <property type="protein sequence ID" value="MCV7423526.1"/>
    <property type="molecule type" value="Genomic_DNA"/>
</dbReference>
<dbReference type="PROSITE" id="PS51186">
    <property type="entry name" value="GNAT"/>
    <property type="match status" value="1"/>
</dbReference>
<evidence type="ECO:0000259" key="1">
    <source>
        <dbReference type="PROSITE" id="PS51186"/>
    </source>
</evidence>
<name>A0A9X2Z739_9MYCO</name>
<organism evidence="2 3">
    <name type="scientific">Mycobacterium yunnanensis</name>
    <dbReference type="NCBI Taxonomy" id="368477"/>
    <lineage>
        <taxon>Bacteria</taxon>
        <taxon>Bacillati</taxon>
        <taxon>Actinomycetota</taxon>
        <taxon>Actinomycetes</taxon>
        <taxon>Mycobacteriales</taxon>
        <taxon>Mycobacteriaceae</taxon>
        <taxon>Mycobacterium</taxon>
    </lineage>
</organism>
<evidence type="ECO:0000313" key="3">
    <source>
        <dbReference type="Proteomes" id="UP001141629"/>
    </source>
</evidence>
<dbReference type="Gene3D" id="3.40.630.30">
    <property type="match status" value="1"/>
</dbReference>
<keyword evidence="3" id="KW-1185">Reference proteome</keyword>
<dbReference type="SUPFAM" id="SSF55729">
    <property type="entry name" value="Acyl-CoA N-acyltransferases (Nat)"/>
    <property type="match status" value="1"/>
</dbReference>
<evidence type="ECO:0000313" key="2">
    <source>
        <dbReference type="EMBL" id="MCV7423526.1"/>
    </source>
</evidence>
<comment type="caution">
    <text evidence="2">The sequence shown here is derived from an EMBL/GenBank/DDBJ whole genome shotgun (WGS) entry which is preliminary data.</text>
</comment>